<keyword evidence="2" id="KW-0479">Metal-binding</keyword>
<evidence type="ECO:0000313" key="4">
    <source>
        <dbReference type="EMBL" id="ANN76737.1"/>
    </source>
</evidence>
<comment type="cofactor">
    <cofactor evidence="2">
        <name>Mn(2+)</name>
        <dbReference type="ChEBI" id="CHEBI:29035"/>
    </cofactor>
    <text evidence="2">The Mn(2+) ion enhances activity.</text>
</comment>
<feature type="domain" description="Peptidase M20 dimerisation" evidence="3">
    <location>
        <begin position="188"/>
        <end position="275"/>
    </location>
</feature>
<keyword evidence="1 4" id="KW-0378">Hydrolase</keyword>
<gene>
    <name evidence="4" type="ORF">BAU07_06090</name>
</gene>
<dbReference type="Pfam" id="PF01546">
    <property type="entry name" value="Peptidase_M20"/>
    <property type="match status" value="1"/>
</dbReference>
<dbReference type="PANTHER" id="PTHR11014:SF63">
    <property type="entry name" value="METALLOPEPTIDASE, PUTATIVE (AFU_ORTHOLOGUE AFUA_6G09600)-RELATED"/>
    <property type="match status" value="1"/>
</dbReference>
<dbReference type="STRING" id="463014.BAU07_06090"/>
<dbReference type="Gene3D" id="3.30.70.360">
    <property type="match status" value="1"/>
</dbReference>
<keyword evidence="2" id="KW-0464">Manganese</keyword>
<protein>
    <submittedName>
        <fullName evidence="4">Amidohydrolase</fullName>
    </submittedName>
</protein>
<accession>A0A193G9S8</accession>
<organism evidence="4 5">
    <name type="scientific">Bordetella flabilis</name>
    <dbReference type="NCBI Taxonomy" id="463014"/>
    <lineage>
        <taxon>Bacteria</taxon>
        <taxon>Pseudomonadati</taxon>
        <taxon>Pseudomonadota</taxon>
        <taxon>Betaproteobacteria</taxon>
        <taxon>Burkholderiales</taxon>
        <taxon>Alcaligenaceae</taxon>
        <taxon>Bordetella</taxon>
    </lineage>
</organism>
<dbReference type="FunFam" id="3.30.70.360:FF:000001">
    <property type="entry name" value="N-acetyldiaminopimelate deacetylase"/>
    <property type="match status" value="1"/>
</dbReference>
<proteinExistence type="predicted"/>
<dbReference type="KEGG" id="bfz:BAU07_06090"/>
<dbReference type="AlphaFoldDB" id="A0A193G9S8"/>
<dbReference type="EMBL" id="CP016172">
    <property type="protein sequence ID" value="ANN76737.1"/>
    <property type="molecule type" value="Genomic_DNA"/>
</dbReference>
<sequence length="415" mass="45025">MKLLEPIIAWQQDLTAIRRDIHANPELCFEEFRTADVVANKLQEWGIDIHRGLGGTGVVGIIRGKGTGTRGVGLRADMDALPMQEANTFAHASRNAGKMHACGHDGHTTMLLGAARYLAQHRDFDGIVYVIFQPAEEHGGGAKRMMDDGLFDRFPMEAVFGMHNWPGMAQGTFGLTYGPIMASSNDFCITITGKGAHAGMPHLGIDPVMTAVQLAQSLQTIITRNRNPLDAAVLSITQIHAGSADNVVPTQAVMRGTVRTFTTETLDLIERRMHDVSLHTCAALGCEVDFDFQRHYPPTVNHAREAAFCAEVIRGLVGPAQLDDHVQPSMGAEDFAFMLEQKAGCYVWIGNGRGDHRDAGHGMGPCMLHNGSYDFNDELLPLGATYWVQLALGWLSAERDADQGNAGTPSALSLP</sequence>
<reference evidence="4 5" key="1">
    <citation type="submission" date="2016-06" db="EMBL/GenBank/DDBJ databases">
        <title>Complete genome sequences of Bordetella bronchialis and Bordetella flabilis.</title>
        <authorList>
            <person name="LiPuma J.J."/>
            <person name="Spilker T."/>
        </authorList>
    </citation>
    <scope>NUCLEOTIDE SEQUENCE [LARGE SCALE GENOMIC DNA]</scope>
    <source>
        <strain evidence="4 5">AU10664</strain>
    </source>
</reference>
<feature type="binding site" evidence="2">
    <location>
        <position position="163"/>
    </location>
    <ligand>
        <name>Mn(2+)</name>
        <dbReference type="ChEBI" id="CHEBI:29035"/>
        <label>2</label>
    </ligand>
</feature>
<dbReference type="InterPro" id="IPR036264">
    <property type="entry name" value="Bact_exopeptidase_dim_dom"/>
</dbReference>
<name>A0A193G9S8_9BORD</name>
<evidence type="ECO:0000256" key="1">
    <source>
        <dbReference type="ARBA" id="ARBA00022801"/>
    </source>
</evidence>
<dbReference type="PIRSF" id="PIRSF005962">
    <property type="entry name" value="Pept_M20D_amidohydro"/>
    <property type="match status" value="1"/>
</dbReference>
<dbReference type="GO" id="GO:0019877">
    <property type="term" value="P:diaminopimelate biosynthetic process"/>
    <property type="evidence" value="ECO:0007669"/>
    <property type="project" value="UniProtKB-ARBA"/>
</dbReference>
<dbReference type="PANTHER" id="PTHR11014">
    <property type="entry name" value="PEPTIDASE M20 FAMILY MEMBER"/>
    <property type="match status" value="1"/>
</dbReference>
<feature type="binding site" evidence="2">
    <location>
        <position position="102"/>
    </location>
    <ligand>
        <name>Mn(2+)</name>
        <dbReference type="ChEBI" id="CHEBI:29035"/>
        <label>2</label>
    </ligand>
</feature>
<dbReference type="GO" id="GO:0050118">
    <property type="term" value="F:N-acetyldiaminopimelate deacetylase activity"/>
    <property type="evidence" value="ECO:0007669"/>
    <property type="project" value="UniProtKB-ARBA"/>
</dbReference>
<feature type="binding site" evidence="2">
    <location>
        <position position="369"/>
    </location>
    <ligand>
        <name>Mn(2+)</name>
        <dbReference type="ChEBI" id="CHEBI:29035"/>
        <label>2</label>
    </ligand>
</feature>
<dbReference type="SUPFAM" id="SSF55031">
    <property type="entry name" value="Bacterial exopeptidase dimerisation domain"/>
    <property type="match status" value="1"/>
</dbReference>
<dbReference type="InterPro" id="IPR011650">
    <property type="entry name" value="Peptidase_M20_dimer"/>
</dbReference>
<dbReference type="Proteomes" id="UP000091926">
    <property type="component" value="Chromosome"/>
</dbReference>
<evidence type="ECO:0000313" key="5">
    <source>
        <dbReference type="Proteomes" id="UP000091926"/>
    </source>
</evidence>
<dbReference type="InterPro" id="IPR017439">
    <property type="entry name" value="Amidohydrolase"/>
</dbReference>
<dbReference type="NCBIfam" id="TIGR01891">
    <property type="entry name" value="amidohydrolases"/>
    <property type="match status" value="1"/>
</dbReference>
<dbReference type="GO" id="GO:0046872">
    <property type="term" value="F:metal ion binding"/>
    <property type="evidence" value="ECO:0007669"/>
    <property type="project" value="UniProtKB-KW"/>
</dbReference>
<dbReference type="RefSeq" id="WP_066654989.1">
    <property type="nucleotide sequence ID" value="NZ_CBCSCL010000017.1"/>
</dbReference>
<evidence type="ECO:0000259" key="3">
    <source>
        <dbReference type="Pfam" id="PF07687"/>
    </source>
</evidence>
<dbReference type="CDD" id="cd05666">
    <property type="entry name" value="M20_Acy1-like"/>
    <property type="match status" value="1"/>
</dbReference>
<keyword evidence="5" id="KW-1185">Reference proteome</keyword>
<dbReference type="SUPFAM" id="SSF53187">
    <property type="entry name" value="Zn-dependent exopeptidases"/>
    <property type="match status" value="1"/>
</dbReference>
<evidence type="ECO:0000256" key="2">
    <source>
        <dbReference type="PIRSR" id="PIRSR005962-1"/>
    </source>
</evidence>
<dbReference type="OrthoDB" id="8875216at2"/>
<dbReference type="Pfam" id="PF07687">
    <property type="entry name" value="M20_dimer"/>
    <property type="match status" value="1"/>
</dbReference>
<dbReference type="Gene3D" id="3.40.630.10">
    <property type="entry name" value="Zn peptidases"/>
    <property type="match status" value="1"/>
</dbReference>
<feature type="binding site" evidence="2">
    <location>
        <position position="137"/>
    </location>
    <ligand>
        <name>Mn(2+)</name>
        <dbReference type="ChEBI" id="CHEBI:29035"/>
        <label>2</label>
    </ligand>
</feature>
<feature type="binding site" evidence="2">
    <location>
        <position position="104"/>
    </location>
    <ligand>
        <name>Mn(2+)</name>
        <dbReference type="ChEBI" id="CHEBI:29035"/>
        <label>2</label>
    </ligand>
</feature>
<dbReference type="InterPro" id="IPR002933">
    <property type="entry name" value="Peptidase_M20"/>
</dbReference>